<sequence>MGDFTDKAKDFDNEHDGAVDKGLKQGGDKVDDRTGGEYHDKIEKGVDEAQHRTGDGDQVD</sequence>
<dbReference type="RefSeq" id="WP_090801237.1">
    <property type="nucleotide sequence ID" value="NZ_BOND01000006.1"/>
</dbReference>
<evidence type="ECO:0000313" key="3">
    <source>
        <dbReference type="Proteomes" id="UP000199632"/>
    </source>
</evidence>
<dbReference type="Proteomes" id="UP000199632">
    <property type="component" value="Unassembled WGS sequence"/>
</dbReference>
<reference evidence="3" key="1">
    <citation type="submission" date="2016-10" db="EMBL/GenBank/DDBJ databases">
        <authorList>
            <person name="Varghese N."/>
            <person name="Submissions S."/>
        </authorList>
    </citation>
    <scope>NUCLEOTIDE SEQUENCE [LARGE SCALE GENOMIC DNA]</scope>
    <source>
        <strain evidence="3">DSM 44718</strain>
    </source>
</reference>
<evidence type="ECO:0000313" key="2">
    <source>
        <dbReference type="EMBL" id="SDZ59265.1"/>
    </source>
</evidence>
<dbReference type="OrthoDB" id="3402428at2"/>
<gene>
    <name evidence="2" type="ORF">SAMN05421684_6844</name>
</gene>
<organism evidence="2 3">
    <name type="scientific">Asanoa ishikariensis</name>
    <dbReference type="NCBI Taxonomy" id="137265"/>
    <lineage>
        <taxon>Bacteria</taxon>
        <taxon>Bacillati</taxon>
        <taxon>Actinomycetota</taxon>
        <taxon>Actinomycetes</taxon>
        <taxon>Micromonosporales</taxon>
        <taxon>Micromonosporaceae</taxon>
        <taxon>Asanoa</taxon>
    </lineage>
</organism>
<name>A0A1H3UBT8_9ACTN</name>
<evidence type="ECO:0000256" key="1">
    <source>
        <dbReference type="SAM" id="MobiDB-lite"/>
    </source>
</evidence>
<feature type="region of interest" description="Disordered" evidence="1">
    <location>
        <begin position="1"/>
        <end position="60"/>
    </location>
</feature>
<keyword evidence="3" id="KW-1185">Reference proteome</keyword>
<dbReference type="InterPro" id="IPR028037">
    <property type="entry name" value="Antitoxin_Rv0909/MT0933"/>
</dbReference>
<dbReference type="EMBL" id="FNQB01000004">
    <property type="protein sequence ID" value="SDZ59265.1"/>
    <property type="molecule type" value="Genomic_DNA"/>
</dbReference>
<proteinExistence type="predicted"/>
<accession>A0A1H3UBT8</accession>
<dbReference type="Pfam" id="PF14013">
    <property type="entry name" value="MT0933_antitox"/>
    <property type="match status" value="1"/>
</dbReference>
<dbReference type="AlphaFoldDB" id="A0A1H3UBT8"/>
<dbReference type="STRING" id="137265.SAMN05421684_6844"/>
<protein>
    <submittedName>
        <fullName evidence="2">MT0933-like antitoxin protein</fullName>
    </submittedName>
</protein>